<sequence length="118" mass="12035">MKSRLLGPALATAAIAATTLGVAAVEAPSAAAAAKPNCHSAIINVPAKETVKIRTSPRTSATAIGVWGKGKKGALCSDGKSFKGGSYKACGKKSNLWLYGGPNSSSKEGYVPRTCIKW</sequence>
<evidence type="ECO:0000313" key="2">
    <source>
        <dbReference type="EMBL" id="GHE89217.1"/>
    </source>
</evidence>
<reference evidence="2" key="1">
    <citation type="journal article" date="2014" name="Int. J. Syst. Evol. Microbiol.">
        <title>Complete genome sequence of Corynebacterium casei LMG S-19264T (=DSM 44701T), isolated from a smear-ripened cheese.</title>
        <authorList>
            <consortium name="US DOE Joint Genome Institute (JGI-PGF)"/>
            <person name="Walter F."/>
            <person name="Albersmeier A."/>
            <person name="Kalinowski J."/>
            <person name="Ruckert C."/>
        </authorList>
    </citation>
    <scope>NUCLEOTIDE SEQUENCE</scope>
    <source>
        <strain evidence="2">JCM 4784</strain>
    </source>
</reference>
<dbReference type="RefSeq" id="WP_190139782.1">
    <property type="nucleotide sequence ID" value="NZ_BNBT01000161.1"/>
</dbReference>
<dbReference type="AlphaFoldDB" id="A0A919A5V4"/>
<organism evidence="2 3">
    <name type="scientific">Streptomyces longispororuber</name>
    <dbReference type="NCBI Taxonomy" id="68230"/>
    <lineage>
        <taxon>Bacteria</taxon>
        <taxon>Bacillati</taxon>
        <taxon>Actinomycetota</taxon>
        <taxon>Actinomycetes</taxon>
        <taxon>Kitasatosporales</taxon>
        <taxon>Streptomycetaceae</taxon>
        <taxon>Streptomyces</taxon>
    </lineage>
</organism>
<keyword evidence="1" id="KW-0732">Signal</keyword>
<protein>
    <submittedName>
        <fullName evidence="2">Uncharacterized protein</fullName>
    </submittedName>
</protein>
<name>A0A919A5V4_9ACTN</name>
<accession>A0A919A5V4</accession>
<keyword evidence="3" id="KW-1185">Reference proteome</keyword>
<proteinExistence type="predicted"/>
<gene>
    <name evidence="2" type="ORF">GCM10018785_65500</name>
</gene>
<feature type="signal peptide" evidence="1">
    <location>
        <begin position="1"/>
        <end position="23"/>
    </location>
</feature>
<evidence type="ECO:0000256" key="1">
    <source>
        <dbReference type="SAM" id="SignalP"/>
    </source>
</evidence>
<dbReference type="Proteomes" id="UP000608024">
    <property type="component" value="Unassembled WGS sequence"/>
</dbReference>
<dbReference type="EMBL" id="BNBT01000161">
    <property type="protein sequence ID" value="GHE89217.1"/>
    <property type="molecule type" value="Genomic_DNA"/>
</dbReference>
<reference evidence="2" key="2">
    <citation type="submission" date="2020-09" db="EMBL/GenBank/DDBJ databases">
        <authorList>
            <person name="Sun Q."/>
            <person name="Ohkuma M."/>
        </authorList>
    </citation>
    <scope>NUCLEOTIDE SEQUENCE</scope>
    <source>
        <strain evidence="2">JCM 4784</strain>
    </source>
</reference>
<comment type="caution">
    <text evidence="2">The sequence shown here is derived from an EMBL/GenBank/DDBJ whole genome shotgun (WGS) entry which is preliminary data.</text>
</comment>
<feature type="chain" id="PRO_5038997766" evidence="1">
    <location>
        <begin position="24"/>
        <end position="118"/>
    </location>
</feature>
<evidence type="ECO:0000313" key="3">
    <source>
        <dbReference type="Proteomes" id="UP000608024"/>
    </source>
</evidence>